<reference evidence="1 2" key="1">
    <citation type="submission" date="2019-11" db="EMBL/GenBank/DDBJ databases">
        <title>Comparison of genomes from free-living endosymbiotic cyanobacteria isolated from Azolla.</title>
        <authorList>
            <person name="Thiel T."/>
            <person name="Pratte B."/>
        </authorList>
    </citation>
    <scope>NUCLEOTIDE SEQUENCE [LARGE SCALE GENOMIC DNA]</scope>
    <source>
        <strain evidence="1 2">N2B</strain>
    </source>
</reference>
<dbReference type="GeneID" id="58725860"/>
<keyword evidence="2" id="KW-1185">Reference proteome</keyword>
<dbReference type="EMBL" id="JACKZP010000073">
    <property type="protein sequence ID" value="MBC1303732.1"/>
    <property type="molecule type" value="Genomic_DNA"/>
</dbReference>
<evidence type="ECO:0000313" key="2">
    <source>
        <dbReference type="Proteomes" id="UP000570851"/>
    </source>
</evidence>
<dbReference type="RefSeq" id="WP_153228395.1">
    <property type="nucleotide sequence ID" value="NZ_JACKZP010000073.1"/>
</dbReference>
<dbReference type="Proteomes" id="UP000570851">
    <property type="component" value="Unassembled WGS sequence"/>
</dbReference>
<proteinExistence type="predicted"/>
<gene>
    <name evidence="1" type="ORF">GNE12_17640</name>
</gene>
<organism evidence="1 2">
    <name type="scientific">Trichormus variabilis N2B</name>
    <dbReference type="NCBI Taxonomy" id="2681315"/>
    <lineage>
        <taxon>Bacteria</taxon>
        <taxon>Bacillati</taxon>
        <taxon>Cyanobacteriota</taxon>
        <taxon>Cyanophyceae</taxon>
        <taxon>Nostocales</taxon>
        <taxon>Nostocaceae</taxon>
        <taxon>Trichormus</taxon>
    </lineage>
</organism>
<comment type="caution">
    <text evidence="1">The sequence shown here is derived from an EMBL/GenBank/DDBJ whole genome shotgun (WGS) entry which is preliminary data.</text>
</comment>
<sequence>MTKRNIQLTVRLTTDEHETYTRLATVLGTTLADLFRISLTSQYSNQIESLKREVV</sequence>
<evidence type="ECO:0000313" key="1">
    <source>
        <dbReference type="EMBL" id="MBC1303732.1"/>
    </source>
</evidence>
<protein>
    <recommendedName>
        <fullName evidence="3">DNA-binding protein</fullName>
    </recommendedName>
</protein>
<accession>A0ABR6SBE5</accession>
<name>A0ABR6SBE5_ANAVA</name>
<evidence type="ECO:0008006" key="3">
    <source>
        <dbReference type="Google" id="ProtNLM"/>
    </source>
</evidence>